<evidence type="ECO:0000256" key="1">
    <source>
        <dbReference type="ARBA" id="ARBA00022723"/>
    </source>
</evidence>
<comment type="caution">
    <text evidence="6">The sequence shown here is derived from an EMBL/GenBank/DDBJ whole genome shotgun (WGS) entry which is preliminary data.</text>
</comment>
<keyword evidence="7" id="KW-1185">Reference proteome</keyword>
<evidence type="ECO:0000256" key="4">
    <source>
        <dbReference type="PROSITE-ProRule" id="PRU00175"/>
    </source>
</evidence>
<dbReference type="AlphaFoldDB" id="A0AAN8ZT03"/>
<dbReference type="InterPro" id="IPR013083">
    <property type="entry name" value="Znf_RING/FYVE/PHD"/>
</dbReference>
<dbReference type="Proteomes" id="UP001381693">
    <property type="component" value="Unassembled WGS sequence"/>
</dbReference>
<evidence type="ECO:0000313" key="7">
    <source>
        <dbReference type="Proteomes" id="UP001381693"/>
    </source>
</evidence>
<dbReference type="InterPro" id="IPR017907">
    <property type="entry name" value="Znf_RING_CS"/>
</dbReference>
<dbReference type="GO" id="GO:0008270">
    <property type="term" value="F:zinc ion binding"/>
    <property type="evidence" value="ECO:0007669"/>
    <property type="project" value="UniProtKB-KW"/>
</dbReference>
<proteinExistence type="predicted"/>
<name>A0AAN8ZT03_HALRR</name>
<dbReference type="PANTHER" id="PTHR47156:SF10">
    <property type="entry name" value="E3 UBIQUITIN-PROTEIN LIGASE TRIM-21-RELATED"/>
    <property type="match status" value="1"/>
</dbReference>
<dbReference type="Gene3D" id="3.30.40.10">
    <property type="entry name" value="Zinc/RING finger domain, C3HC4 (zinc finger)"/>
    <property type="match status" value="1"/>
</dbReference>
<keyword evidence="1" id="KW-0479">Metal-binding</keyword>
<evidence type="ECO:0000256" key="2">
    <source>
        <dbReference type="ARBA" id="ARBA00022771"/>
    </source>
</evidence>
<feature type="domain" description="RING-type" evidence="5">
    <location>
        <begin position="7"/>
        <end position="49"/>
    </location>
</feature>
<dbReference type="PANTHER" id="PTHR47156">
    <property type="entry name" value="PROTEIN CBG20824"/>
    <property type="match status" value="1"/>
</dbReference>
<accession>A0AAN8ZT03</accession>
<dbReference type="PROSITE" id="PS00518">
    <property type="entry name" value="ZF_RING_1"/>
    <property type="match status" value="1"/>
</dbReference>
<evidence type="ECO:0000259" key="5">
    <source>
        <dbReference type="PROSITE" id="PS50089"/>
    </source>
</evidence>
<dbReference type="Pfam" id="PF00097">
    <property type="entry name" value="zf-C3HC4"/>
    <property type="match status" value="1"/>
</dbReference>
<keyword evidence="3" id="KW-0862">Zinc</keyword>
<gene>
    <name evidence="6" type="ORF">SK128_003170</name>
</gene>
<dbReference type="InterPro" id="IPR018957">
    <property type="entry name" value="Znf_C3HC4_RING-type"/>
</dbReference>
<dbReference type="EMBL" id="JAXCGZ010018880">
    <property type="protein sequence ID" value="KAK7067311.1"/>
    <property type="molecule type" value="Genomic_DNA"/>
</dbReference>
<reference evidence="6 7" key="1">
    <citation type="submission" date="2023-11" db="EMBL/GenBank/DDBJ databases">
        <title>Halocaridina rubra genome assembly.</title>
        <authorList>
            <person name="Smith C."/>
        </authorList>
    </citation>
    <scope>NUCLEOTIDE SEQUENCE [LARGE SCALE GENOMIC DNA]</scope>
    <source>
        <strain evidence="6">EP-1</strain>
        <tissue evidence="6">Whole</tissue>
    </source>
</reference>
<evidence type="ECO:0000256" key="3">
    <source>
        <dbReference type="ARBA" id="ARBA00022833"/>
    </source>
</evidence>
<protein>
    <recommendedName>
        <fullName evidence="5">RING-type domain-containing protein</fullName>
    </recommendedName>
</protein>
<dbReference type="PROSITE" id="PS50089">
    <property type="entry name" value="ZF_RING_2"/>
    <property type="match status" value="1"/>
</dbReference>
<organism evidence="6 7">
    <name type="scientific">Halocaridina rubra</name>
    <name type="common">Hawaiian red shrimp</name>
    <dbReference type="NCBI Taxonomy" id="373956"/>
    <lineage>
        <taxon>Eukaryota</taxon>
        <taxon>Metazoa</taxon>
        <taxon>Ecdysozoa</taxon>
        <taxon>Arthropoda</taxon>
        <taxon>Crustacea</taxon>
        <taxon>Multicrustacea</taxon>
        <taxon>Malacostraca</taxon>
        <taxon>Eumalacostraca</taxon>
        <taxon>Eucarida</taxon>
        <taxon>Decapoda</taxon>
        <taxon>Pleocyemata</taxon>
        <taxon>Caridea</taxon>
        <taxon>Atyoidea</taxon>
        <taxon>Atyidae</taxon>
        <taxon>Halocaridina</taxon>
    </lineage>
</organism>
<dbReference type="InterPro" id="IPR052667">
    <property type="entry name" value="E3_ubiquitin-ligase_RING"/>
</dbReference>
<dbReference type="SMART" id="SM00184">
    <property type="entry name" value="RING"/>
    <property type="match status" value="1"/>
</dbReference>
<keyword evidence="2 4" id="KW-0863">Zinc-finger</keyword>
<dbReference type="SUPFAM" id="SSF57850">
    <property type="entry name" value="RING/U-box"/>
    <property type="match status" value="1"/>
</dbReference>
<sequence>MEHLNSCNICMDHFNEDVRPRVLPCGHDLCGSCITKSIKRGSLACPQCQHSHRATTESDFPINYRVESLLSAIKHPLSPVVSQKSSRGKGEAGKKWQALFNEEKDNLKDLIATCEDMKADYLEYEHLLSQRRDEHEGCLPRIQDLIYKNQEIMKHIDGEKKRLSGILKEGEERKKCALGILCKYNSVIKTKDIIHGSDEVERCFNSLQEWKEQCERMIPNVETFTLSEKLLQQTEVALMEMSHDDEKAETDFLDLSGSSFSTVEKVQWITGKPLQVPVSA</sequence>
<dbReference type="InterPro" id="IPR001841">
    <property type="entry name" value="Znf_RING"/>
</dbReference>
<evidence type="ECO:0000313" key="6">
    <source>
        <dbReference type="EMBL" id="KAK7067311.1"/>
    </source>
</evidence>